<sequence length="229" mass="25263">MNKYFFKNSALLLSTVIVSAGILPNISQAEEVTTNKNKINIFTKHENNNLVDKNTKKMNVFNINDNNFKLPTIQEMTPEQLEHFNNIVDEQVLLNGKDNPEEFRRSVVAFFDSTSVLYMQNEMATSALGLWIANDVFGAAINTAIGMAVGGGVGIAAIQAYIKKVGKEAAKKMFYKTIKDKLLAIGAGSLAASIEGAINFAFNYLDFGNALAKYLDSKDYKPNNGRINF</sequence>
<dbReference type="EMBL" id="AHFL01000090">
    <property type="protein sequence ID" value="EOO57789.1"/>
    <property type="molecule type" value="Genomic_DNA"/>
</dbReference>
<feature type="chain" id="PRO_5040736378" evidence="2">
    <location>
        <begin position="30"/>
        <end position="229"/>
    </location>
</feature>
<feature type="transmembrane region" description="Helical" evidence="1">
    <location>
        <begin position="182"/>
        <end position="205"/>
    </location>
</feature>
<dbReference type="AlphaFoldDB" id="A0A9W5PXM3"/>
<evidence type="ECO:0000313" key="4">
    <source>
        <dbReference type="Proteomes" id="UP000014023"/>
    </source>
</evidence>
<dbReference type="Proteomes" id="UP000014023">
    <property type="component" value="Unassembled WGS sequence"/>
</dbReference>
<dbReference type="RefSeq" id="WP_016125212.1">
    <property type="nucleotide sequence ID" value="NZ_KB976255.1"/>
</dbReference>
<keyword evidence="2" id="KW-0732">Signal</keyword>
<accession>A0A9W5PXM3</accession>
<comment type="caution">
    <text evidence="3">The sequence shown here is derived from an EMBL/GenBank/DDBJ whole genome shotgun (WGS) entry which is preliminary data.</text>
</comment>
<gene>
    <name evidence="3" type="ORF">IKE_06301</name>
</gene>
<protein>
    <submittedName>
        <fullName evidence="3">Uncharacterized protein</fullName>
    </submittedName>
</protein>
<evidence type="ECO:0000313" key="3">
    <source>
        <dbReference type="EMBL" id="EOO57789.1"/>
    </source>
</evidence>
<reference evidence="3 4" key="1">
    <citation type="submission" date="2012-12" db="EMBL/GenBank/DDBJ databases">
        <title>The Genome Sequence of Bacillus cereus VD196.</title>
        <authorList>
            <consortium name="The Broad Institute Genome Sequencing Platform"/>
            <consortium name="The Broad Institute Genome Sequencing Center for Infectious Disease"/>
            <person name="Feldgarden M."/>
            <person name="Van der Auwera G.A."/>
            <person name="Mahillon J."/>
            <person name="Duprez V."/>
            <person name="Timmery S."/>
            <person name="Mattelet C."/>
            <person name="Dierick K."/>
            <person name="Sun M."/>
            <person name="Yu Z."/>
            <person name="Zhu L."/>
            <person name="Hu X."/>
            <person name="Shank E.B."/>
            <person name="Swiecicka I."/>
            <person name="Hansen B.M."/>
            <person name="Andrup L."/>
            <person name="Walker B."/>
            <person name="Young S.K."/>
            <person name="Zeng Q."/>
            <person name="Gargeya S."/>
            <person name="Fitzgerald M."/>
            <person name="Haas B."/>
            <person name="Abouelleil A."/>
            <person name="Alvarado L."/>
            <person name="Arachchi H.M."/>
            <person name="Berlin A.M."/>
            <person name="Chapman S.B."/>
            <person name="Dewar J."/>
            <person name="Goldberg J."/>
            <person name="Griggs A."/>
            <person name="Gujja S."/>
            <person name="Hansen M."/>
            <person name="Howarth C."/>
            <person name="Imamovic A."/>
            <person name="Larimer J."/>
            <person name="McCowan C."/>
            <person name="Murphy C."/>
            <person name="Neiman D."/>
            <person name="Pearson M."/>
            <person name="Priest M."/>
            <person name="Roberts A."/>
            <person name="Saif S."/>
            <person name="Shea T."/>
            <person name="Sisk P."/>
            <person name="Sykes S."/>
            <person name="Wortman J."/>
            <person name="Nusbaum C."/>
            <person name="Birren B."/>
        </authorList>
    </citation>
    <scope>NUCLEOTIDE SEQUENCE [LARGE SCALE GENOMIC DNA]</scope>
    <source>
        <strain evidence="3 4">VD196</strain>
    </source>
</reference>
<keyword evidence="1" id="KW-1133">Transmembrane helix</keyword>
<organism evidence="3 4">
    <name type="scientific">Bacillus cereus VD196</name>
    <dbReference type="NCBI Taxonomy" id="1053243"/>
    <lineage>
        <taxon>Bacteria</taxon>
        <taxon>Bacillati</taxon>
        <taxon>Bacillota</taxon>
        <taxon>Bacilli</taxon>
        <taxon>Bacillales</taxon>
        <taxon>Bacillaceae</taxon>
        <taxon>Bacillus</taxon>
        <taxon>Bacillus cereus group</taxon>
    </lineage>
</organism>
<feature type="signal peptide" evidence="2">
    <location>
        <begin position="1"/>
        <end position="29"/>
    </location>
</feature>
<evidence type="ECO:0000256" key="2">
    <source>
        <dbReference type="SAM" id="SignalP"/>
    </source>
</evidence>
<evidence type="ECO:0000256" key="1">
    <source>
        <dbReference type="SAM" id="Phobius"/>
    </source>
</evidence>
<keyword evidence="1" id="KW-0472">Membrane</keyword>
<feature type="transmembrane region" description="Helical" evidence="1">
    <location>
        <begin position="136"/>
        <end position="162"/>
    </location>
</feature>
<keyword evidence="1" id="KW-0812">Transmembrane</keyword>
<proteinExistence type="predicted"/>
<name>A0A9W5PXM3_BACCE</name>